<protein>
    <submittedName>
        <fullName evidence="2">Anti-sigma factor</fullName>
    </submittedName>
</protein>
<keyword evidence="3" id="KW-1185">Reference proteome</keyword>
<keyword evidence="1" id="KW-1133">Transmembrane helix</keyword>
<evidence type="ECO:0000313" key="2">
    <source>
        <dbReference type="EMBL" id="MEN3746037.1"/>
    </source>
</evidence>
<dbReference type="RefSeq" id="WP_346245028.1">
    <property type="nucleotide sequence ID" value="NZ_JBDIZK010000001.1"/>
</dbReference>
<reference evidence="2 3" key="1">
    <citation type="submission" date="2024-05" db="EMBL/GenBank/DDBJ databases">
        <title>Sphingomonas sp. HF-S3 16S ribosomal RNA gene Genome sequencing and assembly.</title>
        <authorList>
            <person name="Lee H."/>
        </authorList>
    </citation>
    <scope>NUCLEOTIDE SEQUENCE [LARGE SCALE GENOMIC DNA]</scope>
    <source>
        <strain evidence="2 3">HF-S3</strain>
    </source>
</reference>
<keyword evidence="1" id="KW-0812">Transmembrane</keyword>
<gene>
    <name evidence="2" type="ORF">TPR58_02570</name>
</gene>
<accession>A0ABV0B6L8</accession>
<name>A0ABV0B6L8_9SPHN</name>
<sequence length="261" mass="28017">MTSRPIGEDDLHAYVDGVLGGHRRAEVEAVLNAQPELRARVARDIEARDALRAALAGMADEPVPSELSLAHVIERRGRRDWRRWTLPIQGAAAAMLLVIGGAGGWMMHASQQQPTVGIAALAEEAKQSYAVYAPDTARPVEIAASDAPQFVQWASRRLDRPVAVPDLSAAGYRFLGGRVVPTPHGAAVMFMYDNEGGQRLTLLSRNMAVDKEAPMAVNREGAVTTVSWARRGLGFSMVGTIDGAALHPIADAARAQLDKTI</sequence>
<evidence type="ECO:0000313" key="3">
    <source>
        <dbReference type="Proteomes" id="UP001427805"/>
    </source>
</evidence>
<comment type="caution">
    <text evidence="2">The sequence shown here is derived from an EMBL/GenBank/DDBJ whole genome shotgun (WGS) entry which is preliminary data.</text>
</comment>
<organism evidence="2 3">
    <name type="scientific">Sphingomonas rustica</name>
    <dbReference type="NCBI Taxonomy" id="3103142"/>
    <lineage>
        <taxon>Bacteria</taxon>
        <taxon>Pseudomonadati</taxon>
        <taxon>Pseudomonadota</taxon>
        <taxon>Alphaproteobacteria</taxon>
        <taxon>Sphingomonadales</taxon>
        <taxon>Sphingomonadaceae</taxon>
        <taxon>Sphingomonas</taxon>
    </lineage>
</organism>
<dbReference type="EMBL" id="JBDIZK010000001">
    <property type="protein sequence ID" value="MEN3746037.1"/>
    <property type="molecule type" value="Genomic_DNA"/>
</dbReference>
<dbReference type="Proteomes" id="UP001427805">
    <property type="component" value="Unassembled WGS sequence"/>
</dbReference>
<proteinExistence type="predicted"/>
<feature type="transmembrane region" description="Helical" evidence="1">
    <location>
        <begin position="84"/>
        <end position="107"/>
    </location>
</feature>
<evidence type="ECO:0000256" key="1">
    <source>
        <dbReference type="SAM" id="Phobius"/>
    </source>
</evidence>
<keyword evidence="1" id="KW-0472">Membrane</keyword>